<dbReference type="InterPro" id="IPR025072">
    <property type="entry name" value="Fur_reg_FbpA"/>
</dbReference>
<dbReference type="Proteomes" id="UP000234950">
    <property type="component" value="Unassembled WGS sequence"/>
</dbReference>
<sequence length="69" mass="8278">MGNILRDAVENKRKKLIEKLITLDVYKKEDKHLFELSLTDLENEYKSFKSIQHPHYNFDSIKLTNKKLN</sequence>
<accession>A0A2N5HIN2</accession>
<keyword evidence="2" id="KW-1185">Reference proteome</keyword>
<dbReference type="Pfam" id="PF13076">
    <property type="entry name" value="Fur_reg_FbpA"/>
    <property type="match status" value="1"/>
</dbReference>
<dbReference type="AlphaFoldDB" id="A0A2N5HIN2"/>
<name>A0A2N5HIN2_9BACI</name>
<dbReference type="OrthoDB" id="2972281at2"/>
<reference evidence="1 2" key="1">
    <citation type="submission" date="2017-11" db="EMBL/GenBank/DDBJ databases">
        <title>Comparitive Functional Genomics of Dry Heat Resistant strains isolated from the Viking Spacecraft.</title>
        <authorList>
            <person name="Seuylemezian A."/>
            <person name="Cooper K."/>
            <person name="Vaishampayan P."/>
        </authorList>
    </citation>
    <scope>NUCLEOTIDE SEQUENCE [LARGE SCALE GENOMIC DNA]</scope>
    <source>
        <strain evidence="1 2">V32-6</strain>
    </source>
</reference>
<dbReference type="EMBL" id="PGVE01000041">
    <property type="protein sequence ID" value="PLS05382.1"/>
    <property type="molecule type" value="Genomic_DNA"/>
</dbReference>
<protein>
    <submittedName>
        <fullName evidence="1">Fur-regulated basic protein FbpA</fullName>
    </submittedName>
</protein>
<dbReference type="RefSeq" id="WP_101647822.1">
    <property type="nucleotide sequence ID" value="NZ_PGVE01000041.1"/>
</dbReference>
<comment type="caution">
    <text evidence="1">The sequence shown here is derived from an EMBL/GenBank/DDBJ whole genome shotgun (WGS) entry which is preliminary data.</text>
</comment>
<proteinExistence type="predicted"/>
<evidence type="ECO:0000313" key="1">
    <source>
        <dbReference type="EMBL" id="PLS05382.1"/>
    </source>
</evidence>
<evidence type="ECO:0000313" key="2">
    <source>
        <dbReference type="Proteomes" id="UP000234950"/>
    </source>
</evidence>
<organism evidence="1 2">
    <name type="scientific">Neobacillus cucumis</name>
    <dbReference type="NCBI Taxonomy" id="1740721"/>
    <lineage>
        <taxon>Bacteria</taxon>
        <taxon>Bacillati</taxon>
        <taxon>Bacillota</taxon>
        <taxon>Bacilli</taxon>
        <taxon>Bacillales</taxon>
        <taxon>Bacillaceae</taxon>
        <taxon>Neobacillus</taxon>
    </lineage>
</organism>
<gene>
    <name evidence="1" type="ORF">CVD27_10310</name>
</gene>